<dbReference type="OrthoDB" id="9874982at2"/>
<protein>
    <submittedName>
        <fullName evidence="1">Uncharacterized protein</fullName>
    </submittedName>
</protein>
<comment type="caution">
    <text evidence="1">The sequence shown here is derived from an EMBL/GenBank/DDBJ whole genome shotgun (WGS) entry which is preliminary data.</text>
</comment>
<proteinExistence type="predicted"/>
<dbReference type="Proteomes" id="UP000234748">
    <property type="component" value="Unassembled WGS sequence"/>
</dbReference>
<accession>A0A2N5M3E3</accession>
<dbReference type="AlphaFoldDB" id="A0A2N5M3E3"/>
<dbReference type="EMBL" id="PGUY01000050">
    <property type="protein sequence ID" value="PLT28877.1"/>
    <property type="molecule type" value="Genomic_DNA"/>
</dbReference>
<gene>
    <name evidence="1" type="ORF">CUU66_16145</name>
</gene>
<name>A0A2N5M3E3_9BACI</name>
<reference evidence="1 2" key="1">
    <citation type="submission" date="2017-11" db="EMBL/GenBank/DDBJ databases">
        <title>Comparitive Functional Genomics of Dry Heat Resistant strains isolated from the Viking Spacecraft.</title>
        <authorList>
            <person name="Seuylemezian A."/>
            <person name="Cooper K."/>
            <person name="Vaishampayan P."/>
        </authorList>
    </citation>
    <scope>NUCLEOTIDE SEQUENCE [LARGE SCALE GENOMIC DNA]</scope>
    <source>
        <strain evidence="1 2">V1-29</strain>
    </source>
</reference>
<keyword evidence="2" id="KW-1185">Reference proteome</keyword>
<dbReference type="RefSeq" id="WP_101643990.1">
    <property type="nucleotide sequence ID" value="NZ_PGUY01000050.1"/>
</dbReference>
<organism evidence="1 2">
    <name type="scientific">Peribacillus deserti</name>
    <dbReference type="NCBI Taxonomy" id="673318"/>
    <lineage>
        <taxon>Bacteria</taxon>
        <taxon>Bacillati</taxon>
        <taxon>Bacillota</taxon>
        <taxon>Bacilli</taxon>
        <taxon>Bacillales</taxon>
        <taxon>Bacillaceae</taxon>
        <taxon>Peribacillus</taxon>
    </lineage>
</organism>
<evidence type="ECO:0000313" key="2">
    <source>
        <dbReference type="Proteomes" id="UP000234748"/>
    </source>
</evidence>
<evidence type="ECO:0000313" key="1">
    <source>
        <dbReference type="EMBL" id="PLT28877.1"/>
    </source>
</evidence>
<sequence length="83" mass="9642">MSMSRMENNKLKKGAAIRSFTVNNIWTNMDDHIVTLDIELENGVLLKDAKMEITKKDILEMTENQSEDVRDVIKIALGFYYEM</sequence>